<dbReference type="HOGENOM" id="CLU_174734_3_1_5"/>
<keyword evidence="2" id="KW-1185">Reference proteome</keyword>
<gene>
    <name evidence="1" type="ordered locus">CCNA_00761</name>
</gene>
<dbReference type="Proteomes" id="UP000001364">
    <property type="component" value="Chromosome"/>
</dbReference>
<dbReference type="KEGG" id="ccs:CCNA_00761"/>
<protein>
    <recommendedName>
        <fullName evidence="3">DUF4926 domain-containing protein</fullName>
    </recommendedName>
</protein>
<dbReference type="SMR" id="A0A0H3C681"/>
<proteinExistence type="predicted"/>
<organism evidence="1 2">
    <name type="scientific">Caulobacter vibrioides (strain NA1000 / CB15N)</name>
    <name type="common">Caulobacter crescentus</name>
    <dbReference type="NCBI Taxonomy" id="565050"/>
    <lineage>
        <taxon>Bacteria</taxon>
        <taxon>Pseudomonadati</taxon>
        <taxon>Pseudomonadota</taxon>
        <taxon>Alphaproteobacteria</taxon>
        <taxon>Caulobacterales</taxon>
        <taxon>Caulobacteraceae</taxon>
        <taxon>Caulobacter</taxon>
    </lineage>
</organism>
<dbReference type="RefSeq" id="WP_010918610.1">
    <property type="nucleotide sequence ID" value="NC_011916.1"/>
</dbReference>
<name>A0A0H3C681_CAUVN</name>
<dbReference type="RefSeq" id="YP_002516134.1">
    <property type="nucleotide sequence ID" value="NC_011916.1"/>
</dbReference>
<dbReference type="InterPro" id="IPR032568">
    <property type="entry name" value="DUF4926"/>
</dbReference>
<dbReference type="AlphaFoldDB" id="A0A0H3C681"/>
<dbReference type="Pfam" id="PF16277">
    <property type="entry name" value="DUF4926"/>
    <property type="match status" value="1"/>
</dbReference>
<dbReference type="GeneID" id="7332848"/>
<reference evidence="1 2" key="1">
    <citation type="journal article" date="2010" name="J. Bacteriol.">
        <title>The genetic basis of laboratory adaptation in Caulobacter crescentus.</title>
        <authorList>
            <person name="Marks M.E."/>
            <person name="Castro-Rojas C.M."/>
            <person name="Teiling C."/>
            <person name="Du L."/>
            <person name="Kapatral V."/>
            <person name="Walunas T.L."/>
            <person name="Crosson S."/>
        </authorList>
    </citation>
    <scope>NUCLEOTIDE SEQUENCE [LARGE SCALE GENOMIC DNA]</scope>
    <source>
        <strain evidence="2">NA1000 / CB15N</strain>
    </source>
</reference>
<evidence type="ECO:0000313" key="1">
    <source>
        <dbReference type="EMBL" id="ACL94226.1"/>
    </source>
</evidence>
<evidence type="ECO:0008006" key="3">
    <source>
        <dbReference type="Google" id="ProtNLM"/>
    </source>
</evidence>
<dbReference type="OrthoDB" id="27224at2"/>
<evidence type="ECO:0000313" key="2">
    <source>
        <dbReference type="Proteomes" id="UP000001364"/>
    </source>
</evidence>
<dbReference type="EMBL" id="CP001340">
    <property type="protein sequence ID" value="ACL94226.1"/>
    <property type="molecule type" value="Genomic_DNA"/>
</dbReference>
<dbReference type="PATRIC" id="fig|565050.3.peg.751"/>
<accession>A0A0H3C681</accession>
<sequence>MIEELDTVALLIDKPALGLEKGLIGAVVYVHGAHEAFEVEFVDDDGHTFCLETFKPEELLKIHRRAKAA</sequence>